<organism evidence="1 2">
    <name type="scientific">Brucella pecoris</name>
    <dbReference type="NCBI Taxonomy" id="867683"/>
    <lineage>
        <taxon>Bacteria</taxon>
        <taxon>Pseudomonadati</taxon>
        <taxon>Pseudomonadota</taxon>
        <taxon>Alphaproteobacteria</taxon>
        <taxon>Hyphomicrobiales</taxon>
        <taxon>Brucellaceae</taxon>
        <taxon>Brucella/Ochrobactrum group</taxon>
        <taxon>Brucella</taxon>
    </lineage>
</organism>
<evidence type="ECO:0000313" key="2">
    <source>
        <dbReference type="Proteomes" id="UP000313390"/>
    </source>
</evidence>
<proteinExistence type="predicted"/>
<gene>
    <name evidence="1" type="ORF">FIB18_17485</name>
</gene>
<sequence length="78" mass="8607">MDRAVPVKPESGNRSISLFCRIILTQSRFALLLEMLNLPQSLPGSRVSAAFCPQGLELELLPETAGCIWPQENINHTS</sequence>
<accession>A0A5C5CG04</accession>
<dbReference type="AlphaFoldDB" id="A0A5C5CG04"/>
<protein>
    <submittedName>
        <fullName evidence="1">Uncharacterized protein</fullName>
    </submittedName>
</protein>
<dbReference type="Proteomes" id="UP000313390">
    <property type="component" value="Unassembled WGS sequence"/>
</dbReference>
<reference evidence="1 2" key="1">
    <citation type="journal article" date="2011" name="Int. J. Syst. Evol. Microbiol.">
        <title>Ochrobactrum pecoris sp. nov., isolated from farm animals.</title>
        <authorList>
            <person name="Kampfer P."/>
            <person name="Huber B."/>
            <person name="Busse H.J."/>
            <person name="Scholz H.C."/>
            <person name="Tomaso H."/>
            <person name="Hotzel H."/>
            <person name="Melzer F."/>
        </authorList>
    </citation>
    <scope>NUCLEOTIDE SEQUENCE [LARGE SCALE GENOMIC DNA]</scope>
    <source>
        <strain evidence="1 2">08RB2639</strain>
    </source>
</reference>
<comment type="caution">
    <text evidence="1">The sequence shown here is derived from an EMBL/GenBank/DDBJ whole genome shotgun (WGS) entry which is preliminary data.</text>
</comment>
<evidence type="ECO:0000313" key="1">
    <source>
        <dbReference type="EMBL" id="TNV10250.1"/>
    </source>
</evidence>
<name>A0A5C5CG04_9HYPH</name>
<dbReference type="EMBL" id="VEWK01000010">
    <property type="protein sequence ID" value="TNV10250.1"/>
    <property type="molecule type" value="Genomic_DNA"/>
</dbReference>